<evidence type="ECO:0000259" key="9">
    <source>
        <dbReference type="Pfam" id="PF20791"/>
    </source>
</evidence>
<dbReference type="Proteomes" id="UP001221217">
    <property type="component" value="Unassembled WGS sequence"/>
</dbReference>
<evidence type="ECO:0000256" key="3">
    <source>
        <dbReference type="ARBA" id="ARBA00022801"/>
    </source>
</evidence>
<dbReference type="SUPFAM" id="SSF54637">
    <property type="entry name" value="Thioesterase/thiol ester dehydrase-isomerase"/>
    <property type="match status" value="2"/>
</dbReference>
<dbReference type="Gene3D" id="3.10.129.10">
    <property type="entry name" value="Hotdog Thioesterase"/>
    <property type="match status" value="1"/>
</dbReference>
<sequence>MMKYSDKYKIRNYHTGPNGLAYIPSLFHFMYDAAGDHCIDYGITVQDLQEIGLTWMLSRINVEIKRLPATREELTVTTWPTGARDLYSCRDFQIIDENGGEICRATSAWLTIDLKKRRVVRLPKKVLDIHPEPDSAERMIIDNFKGKLSEPDNSEIVGGFRADYSSLDVNSHVTSGEYIKWLLDALPLDFHVEKKLRKIEIIHKMEILPGCEAQAEYNIEGNRVQHCIRPYGGGAPNCLAESVWE</sequence>
<accession>A0AAJ1MMZ1</accession>
<dbReference type="InterPro" id="IPR029069">
    <property type="entry name" value="HotDog_dom_sf"/>
</dbReference>
<dbReference type="AlphaFoldDB" id="A0AAJ1MMZ1"/>
<evidence type="ECO:0000256" key="1">
    <source>
        <dbReference type="ARBA" id="ARBA00006500"/>
    </source>
</evidence>
<feature type="domain" description="Acyl-ACP thioesterase-like C-terminal" evidence="9">
    <location>
        <begin position="153"/>
        <end position="244"/>
    </location>
</feature>
<evidence type="ECO:0000313" key="10">
    <source>
        <dbReference type="EMBL" id="MDC7227075.1"/>
    </source>
</evidence>
<evidence type="ECO:0000256" key="7">
    <source>
        <dbReference type="ARBA" id="ARBA00023160"/>
    </source>
</evidence>
<dbReference type="Pfam" id="PF01643">
    <property type="entry name" value="Acyl-ACP_TE"/>
    <property type="match status" value="1"/>
</dbReference>
<keyword evidence="3" id="KW-0378">Hydrolase</keyword>
<evidence type="ECO:0000256" key="5">
    <source>
        <dbReference type="ARBA" id="ARBA00022946"/>
    </source>
</evidence>
<evidence type="ECO:0000259" key="8">
    <source>
        <dbReference type="Pfam" id="PF01643"/>
    </source>
</evidence>
<keyword evidence="4" id="KW-0276">Fatty acid metabolism</keyword>
<gene>
    <name evidence="10" type="ORF">PQJ61_09970</name>
</gene>
<keyword evidence="2" id="KW-0444">Lipid biosynthesis</keyword>
<evidence type="ECO:0000256" key="6">
    <source>
        <dbReference type="ARBA" id="ARBA00023098"/>
    </source>
</evidence>
<dbReference type="EMBL" id="JAQQAL010000022">
    <property type="protein sequence ID" value="MDC7227075.1"/>
    <property type="molecule type" value="Genomic_DNA"/>
</dbReference>
<protein>
    <submittedName>
        <fullName evidence="10">Thioesterase</fullName>
    </submittedName>
</protein>
<evidence type="ECO:0000313" key="11">
    <source>
        <dbReference type="Proteomes" id="UP001221217"/>
    </source>
</evidence>
<evidence type="ECO:0000256" key="2">
    <source>
        <dbReference type="ARBA" id="ARBA00022516"/>
    </source>
</evidence>
<dbReference type="InterPro" id="IPR049427">
    <property type="entry name" value="Acyl-ACP_TE_C"/>
</dbReference>
<keyword evidence="5" id="KW-0809">Transit peptide</keyword>
<dbReference type="InterPro" id="IPR002864">
    <property type="entry name" value="Acyl-ACP_thioesterase_NHD"/>
</dbReference>
<dbReference type="CDD" id="cd00586">
    <property type="entry name" value="4HBT"/>
    <property type="match status" value="1"/>
</dbReference>
<comment type="caution">
    <text evidence="10">The sequence shown here is derived from an EMBL/GenBank/DDBJ whole genome shotgun (WGS) entry which is preliminary data.</text>
</comment>
<dbReference type="Pfam" id="PF20791">
    <property type="entry name" value="Acyl-ACP_TE_C"/>
    <property type="match status" value="1"/>
</dbReference>
<dbReference type="PANTHER" id="PTHR31727:SF6">
    <property type="entry name" value="OLEOYL-ACYL CARRIER PROTEIN THIOESTERASE 1, CHLOROPLASTIC"/>
    <property type="match status" value="1"/>
</dbReference>
<evidence type="ECO:0000256" key="4">
    <source>
        <dbReference type="ARBA" id="ARBA00022832"/>
    </source>
</evidence>
<comment type="similarity">
    <text evidence="1">Belongs to the acyl-ACP thioesterase family.</text>
</comment>
<feature type="domain" description="Acyl-ACP thioesterase N-terminal hotdog" evidence="8">
    <location>
        <begin position="3"/>
        <end position="128"/>
    </location>
</feature>
<dbReference type="GO" id="GO:0000036">
    <property type="term" value="F:acyl carrier activity"/>
    <property type="evidence" value="ECO:0007669"/>
    <property type="project" value="TreeGrafter"/>
</dbReference>
<keyword evidence="6" id="KW-0443">Lipid metabolism</keyword>
<keyword evidence="7" id="KW-0275">Fatty acid biosynthesis</keyword>
<organism evidence="10 11">
    <name type="scientific">Candidatus Thalassospirochaeta sargassi</name>
    <dbReference type="NCBI Taxonomy" id="3119039"/>
    <lineage>
        <taxon>Bacteria</taxon>
        <taxon>Pseudomonadati</taxon>
        <taxon>Spirochaetota</taxon>
        <taxon>Spirochaetia</taxon>
        <taxon>Spirochaetales</taxon>
        <taxon>Spirochaetaceae</taxon>
        <taxon>Candidatus Thalassospirochaeta</taxon>
    </lineage>
</organism>
<name>A0AAJ1MMZ1_9SPIO</name>
<dbReference type="PANTHER" id="PTHR31727">
    <property type="entry name" value="OLEOYL-ACYL CARRIER PROTEIN THIOESTERASE 1, CHLOROPLASTIC"/>
    <property type="match status" value="1"/>
</dbReference>
<reference evidence="10 11" key="1">
    <citation type="submission" date="2022-12" db="EMBL/GenBank/DDBJ databases">
        <title>Metagenome assembled genome from gulf of manar.</title>
        <authorList>
            <person name="Kohli P."/>
            <person name="Pk S."/>
            <person name="Venkata Ramana C."/>
            <person name="Sasikala C."/>
        </authorList>
    </citation>
    <scope>NUCLEOTIDE SEQUENCE [LARGE SCALE GENOMIC DNA]</scope>
    <source>
        <strain evidence="10">JB008</strain>
    </source>
</reference>
<dbReference type="InterPro" id="IPR045023">
    <property type="entry name" value="FATA/B"/>
</dbReference>
<dbReference type="GO" id="GO:0016297">
    <property type="term" value="F:fatty acyl-[ACP] hydrolase activity"/>
    <property type="evidence" value="ECO:0007669"/>
    <property type="project" value="InterPro"/>
</dbReference>
<proteinExistence type="inferred from homology"/>